<comment type="caution">
    <text evidence="1">The sequence shown here is derived from an EMBL/GenBank/DDBJ whole genome shotgun (WGS) entry which is preliminary data.</text>
</comment>
<proteinExistence type="predicted"/>
<dbReference type="EMBL" id="VSRR010001528">
    <property type="protein sequence ID" value="MPC25915.1"/>
    <property type="molecule type" value="Genomic_DNA"/>
</dbReference>
<keyword evidence="2" id="KW-1185">Reference proteome</keyword>
<evidence type="ECO:0000313" key="2">
    <source>
        <dbReference type="Proteomes" id="UP000324222"/>
    </source>
</evidence>
<protein>
    <submittedName>
        <fullName evidence="1">Uncharacterized protein</fullName>
    </submittedName>
</protein>
<evidence type="ECO:0000313" key="1">
    <source>
        <dbReference type="EMBL" id="MPC25915.1"/>
    </source>
</evidence>
<dbReference type="Proteomes" id="UP000324222">
    <property type="component" value="Unassembled WGS sequence"/>
</dbReference>
<organism evidence="1 2">
    <name type="scientific">Portunus trituberculatus</name>
    <name type="common">Swimming crab</name>
    <name type="synonym">Neptunus trituberculatus</name>
    <dbReference type="NCBI Taxonomy" id="210409"/>
    <lineage>
        <taxon>Eukaryota</taxon>
        <taxon>Metazoa</taxon>
        <taxon>Ecdysozoa</taxon>
        <taxon>Arthropoda</taxon>
        <taxon>Crustacea</taxon>
        <taxon>Multicrustacea</taxon>
        <taxon>Malacostraca</taxon>
        <taxon>Eumalacostraca</taxon>
        <taxon>Eucarida</taxon>
        <taxon>Decapoda</taxon>
        <taxon>Pleocyemata</taxon>
        <taxon>Brachyura</taxon>
        <taxon>Eubrachyura</taxon>
        <taxon>Portunoidea</taxon>
        <taxon>Portunidae</taxon>
        <taxon>Portuninae</taxon>
        <taxon>Portunus</taxon>
    </lineage>
</organism>
<reference evidence="1 2" key="1">
    <citation type="submission" date="2019-05" db="EMBL/GenBank/DDBJ databases">
        <title>Another draft genome of Portunus trituberculatus and its Hox gene families provides insights of decapod evolution.</title>
        <authorList>
            <person name="Jeong J.-H."/>
            <person name="Song I."/>
            <person name="Kim S."/>
            <person name="Choi T."/>
            <person name="Kim D."/>
            <person name="Ryu S."/>
            <person name="Kim W."/>
        </authorList>
    </citation>
    <scope>NUCLEOTIDE SEQUENCE [LARGE SCALE GENOMIC DNA]</scope>
    <source>
        <tissue evidence="1">Muscle</tissue>
    </source>
</reference>
<sequence length="124" mass="13990">MHVINALLQPRRTRTLDGQDNLYWILPVHFSIRSDTFFGENLITSQLNFEEVSEGNVADTVPPSKHVSANTHYHTNQDQPRLTSSARGVSFWRGRTSSPIGSIIASPDFTFIKGFLVGVNFYHN</sequence>
<gene>
    <name evidence="1" type="ORF">E2C01_019039</name>
</gene>
<name>A0A5B7DX77_PORTR</name>
<accession>A0A5B7DX77</accession>
<dbReference type="AlphaFoldDB" id="A0A5B7DX77"/>